<reference evidence="2" key="1">
    <citation type="journal article" date="2019" name="Int. J. Syst. Evol. Microbiol.">
        <title>The Global Catalogue of Microorganisms (GCM) 10K type strain sequencing project: providing services to taxonomists for standard genome sequencing and annotation.</title>
        <authorList>
            <consortium name="The Broad Institute Genomics Platform"/>
            <consortium name="The Broad Institute Genome Sequencing Center for Infectious Disease"/>
            <person name="Wu L."/>
            <person name="Ma J."/>
        </authorList>
    </citation>
    <scope>NUCLEOTIDE SEQUENCE [LARGE SCALE GENOMIC DNA]</scope>
    <source>
        <strain evidence="2">CGMCC 1.16306</strain>
    </source>
</reference>
<sequence>MDWENLLRTAVNERKKQLIRRLLASGKYDGQAEELSSWTLSELEDAWAHLGPTEHDQMGS</sequence>
<accession>A0ABV9GNV0</accession>
<dbReference type="Pfam" id="PF13076">
    <property type="entry name" value="Fur_reg_FbpA"/>
    <property type="match status" value="1"/>
</dbReference>
<protein>
    <submittedName>
        <fullName evidence="1">Fur-regulated basic protein FbpA</fullName>
    </submittedName>
</protein>
<dbReference type="EMBL" id="JBHSFW010000001">
    <property type="protein sequence ID" value="MFC4618320.1"/>
    <property type="molecule type" value="Genomic_DNA"/>
</dbReference>
<comment type="caution">
    <text evidence="1">The sequence shown here is derived from an EMBL/GenBank/DDBJ whole genome shotgun (WGS) entry which is preliminary data.</text>
</comment>
<dbReference type="Proteomes" id="UP001596022">
    <property type="component" value="Unassembled WGS sequence"/>
</dbReference>
<evidence type="ECO:0000313" key="1">
    <source>
        <dbReference type="EMBL" id="MFC4618320.1"/>
    </source>
</evidence>
<name>A0ABV9GNV0_9BACL</name>
<proteinExistence type="predicted"/>
<evidence type="ECO:0000313" key="2">
    <source>
        <dbReference type="Proteomes" id="UP001596022"/>
    </source>
</evidence>
<organism evidence="1 2">
    <name type="scientific">Camelliibacillus cellulosilyticus</name>
    <dbReference type="NCBI Taxonomy" id="2174486"/>
    <lineage>
        <taxon>Bacteria</taxon>
        <taxon>Bacillati</taxon>
        <taxon>Bacillota</taxon>
        <taxon>Bacilli</taxon>
        <taxon>Bacillales</taxon>
        <taxon>Sporolactobacillaceae</taxon>
        <taxon>Camelliibacillus</taxon>
    </lineage>
</organism>
<dbReference type="RefSeq" id="WP_376845316.1">
    <property type="nucleotide sequence ID" value="NZ_JBHSFW010000001.1"/>
</dbReference>
<keyword evidence="2" id="KW-1185">Reference proteome</keyword>
<dbReference type="InterPro" id="IPR025072">
    <property type="entry name" value="Fur_reg_FbpA"/>
</dbReference>
<gene>
    <name evidence="1" type="ORF">ACFO4N_06195</name>
</gene>